<evidence type="ECO:0000256" key="4">
    <source>
        <dbReference type="ARBA" id="ARBA00022801"/>
    </source>
</evidence>
<name>A0A6L5Y8A6_9BACT</name>
<evidence type="ECO:0000256" key="7">
    <source>
        <dbReference type="ARBA" id="ARBA00023170"/>
    </source>
</evidence>
<keyword evidence="4 9" id="KW-0378">Hydrolase</keyword>
<dbReference type="SMART" id="SM00963">
    <property type="entry name" value="SRP54_N"/>
    <property type="match status" value="1"/>
</dbReference>
<comment type="subcellular location">
    <subcellularLocation>
        <location evidence="9">Cell membrane</location>
        <topology evidence="9">Peripheral membrane protein</topology>
        <orientation evidence="9">Cytoplasmic side</orientation>
    </subcellularLocation>
    <subcellularLocation>
        <location evidence="9">Cytoplasm</location>
    </subcellularLocation>
</comment>
<evidence type="ECO:0000256" key="2">
    <source>
        <dbReference type="ARBA" id="ARBA00022490"/>
    </source>
</evidence>
<comment type="subunit">
    <text evidence="9">Part of the signal recognition particle protein translocation system, which is composed of SRP and FtsY.</text>
</comment>
<dbReference type="Proteomes" id="UP000473699">
    <property type="component" value="Unassembled WGS sequence"/>
</dbReference>
<evidence type="ECO:0000313" key="11">
    <source>
        <dbReference type="EMBL" id="MST54529.1"/>
    </source>
</evidence>
<dbReference type="InterPro" id="IPR000897">
    <property type="entry name" value="SRP54_GTPase_dom"/>
</dbReference>
<dbReference type="PROSITE" id="PS00300">
    <property type="entry name" value="SRP54"/>
    <property type="match status" value="1"/>
</dbReference>
<evidence type="ECO:0000256" key="1">
    <source>
        <dbReference type="ARBA" id="ARBA00022475"/>
    </source>
</evidence>
<keyword evidence="2 9" id="KW-0963">Cytoplasm</keyword>
<comment type="function">
    <text evidence="9">Involved in targeting and insertion of nascent membrane proteins into the cytoplasmic membrane. Acts as a receptor for the complex formed by the signal recognition particle (SRP) and the ribosome-nascent chain (RNC).</text>
</comment>
<dbReference type="InterPro" id="IPR003593">
    <property type="entry name" value="AAA+_ATPase"/>
</dbReference>
<dbReference type="SMART" id="SM00962">
    <property type="entry name" value="SRP54"/>
    <property type="match status" value="1"/>
</dbReference>
<comment type="catalytic activity">
    <reaction evidence="8 9">
        <text>GTP + H2O = GDP + phosphate + H(+)</text>
        <dbReference type="Rhea" id="RHEA:19669"/>
        <dbReference type="ChEBI" id="CHEBI:15377"/>
        <dbReference type="ChEBI" id="CHEBI:15378"/>
        <dbReference type="ChEBI" id="CHEBI:37565"/>
        <dbReference type="ChEBI" id="CHEBI:43474"/>
        <dbReference type="ChEBI" id="CHEBI:58189"/>
        <dbReference type="EC" id="3.6.5.4"/>
    </reaction>
</comment>
<dbReference type="RefSeq" id="WP_154527671.1">
    <property type="nucleotide sequence ID" value="NZ_VUNH01000001.1"/>
</dbReference>
<feature type="domain" description="SRP54-type proteins GTP-binding" evidence="10">
    <location>
        <begin position="276"/>
        <end position="289"/>
    </location>
</feature>
<dbReference type="GO" id="GO:0003924">
    <property type="term" value="F:GTPase activity"/>
    <property type="evidence" value="ECO:0007669"/>
    <property type="project" value="UniProtKB-UniRule"/>
</dbReference>
<comment type="caution">
    <text evidence="11">The sequence shown here is derived from an EMBL/GenBank/DDBJ whole genome shotgun (WGS) entry which is preliminary data.</text>
</comment>
<keyword evidence="12" id="KW-1185">Reference proteome</keyword>
<protein>
    <recommendedName>
        <fullName evidence="9">Signal recognition particle receptor FtsY</fullName>
        <shortName evidence="9">SRP receptor</shortName>
        <ecNumber evidence="9">3.6.5.4</ecNumber>
    </recommendedName>
</protein>
<feature type="binding site" evidence="9">
    <location>
        <begin position="109"/>
        <end position="116"/>
    </location>
    <ligand>
        <name>GTP</name>
        <dbReference type="ChEBI" id="CHEBI:37565"/>
    </ligand>
</feature>
<dbReference type="GO" id="GO:0005737">
    <property type="term" value="C:cytoplasm"/>
    <property type="evidence" value="ECO:0007669"/>
    <property type="project" value="UniProtKB-SubCell"/>
</dbReference>
<dbReference type="Gene3D" id="1.20.120.140">
    <property type="entry name" value="Signal recognition particle SRP54, nucleotide-binding domain"/>
    <property type="match status" value="1"/>
</dbReference>
<comment type="similarity">
    <text evidence="9">Belongs to the GTP-binding SRP family. FtsY subfamily.</text>
</comment>
<sequence length="309" mass="33852">MSFFDTLKEKLNGVRHRWSANITRLFGGTIDENFWLELEDVLIAGDVGLETTETFLDEMRAYHARRRCDGKELLRHFKGELMKRLNEVPCMGAPLQSGENGLSVILMVGVNGSGKTTTTGKLAWLYKKSGKKVIVAAADTFRAAAIEQLQVWGEKSGIRVIAQKQGGDSAAVVFDALSAARSSEADVLIVDTAGRLQSKHNLMEELGKIYRVIKREVGKEHVESIIVLDSVIGQNAFRQAEVFNEVAPLTGVVLAKYDNTAKGGIVLSIADKLGLPIRYIGLGEAPEDLKLFNAEEFVEALFGETAPEN</sequence>
<keyword evidence="7 9" id="KW-0675">Receptor</keyword>
<dbReference type="HAMAP" id="MF_00920">
    <property type="entry name" value="FtsY"/>
    <property type="match status" value="1"/>
</dbReference>
<evidence type="ECO:0000256" key="8">
    <source>
        <dbReference type="ARBA" id="ARBA00048027"/>
    </source>
</evidence>
<dbReference type="GO" id="GO:0005047">
    <property type="term" value="F:signal recognition particle binding"/>
    <property type="evidence" value="ECO:0007669"/>
    <property type="project" value="TreeGrafter"/>
</dbReference>
<dbReference type="Gene3D" id="3.40.50.300">
    <property type="entry name" value="P-loop containing nucleotide triphosphate hydrolases"/>
    <property type="match status" value="1"/>
</dbReference>
<feature type="binding site" evidence="9">
    <location>
        <begin position="191"/>
        <end position="195"/>
    </location>
    <ligand>
        <name>GTP</name>
        <dbReference type="ChEBI" id="CHEBI:37565"/>
    </ligand>
</feature>
<evidence type="ECO:0000256" key="3">
    <source>
        <dbReference type="ARBA" id="ARBA00022741"/>
    </source>
</evidence>
<dbReference type="Pfam" id="PF00448">
    <property type="entry name" value="SRP54"/>
    <property type="match status" value="1"/>
</dbReference>
<dbReference type="InterPro" id="IPR036225">
    <property type="entry name" value="SRP/SRP_N"/>
</dbReference>
<dbReference type="GO" id="GO:0006614">
    <property type="term" value="P:SRP-dependent cotranslational protein targeting to membrane"/>
    <property type="evidence" value="ECO:0007669"/>
    <property type="project" value="InterPro"/>
</dbReference>
<evidence type="ECO:0000313" key="12">
    <source>
        <dbReference type="Proteomes" id="UP000473699"/>
    </source>
</evidence>
<evidence type="ECO:0000259" key="10">
    <source>
        <dbReference type="PROSITE" id="PS00300"/>
    </source>
</evidence>
<evidence type="ECO:0000256" key="6">
    <source>
        <dbReference type="ARBA" id="ARBA00023136"/>
    </source>
</evidence>
<dbReference type="PANTHER" id="PTHR43134">
    <property type="entry name" value="SIGNAL RECOGNITION PARTICLE RECEPTOR SUBUNIT ALPHA"/>
    <property type="match status" value="1"/>
</dbReference>
<dbReference type="PANTHER" id="PTHR43134:SF1">
    <property type="entry name" value="SIGNAL RECOGNITION PARTICLE RECEPTOR SUBUNIT ALPHA"/>
    <property type="match status" value="1"/>
</dbReference>
<dbReference type="NCBIfam" id="TIGR00064">
    <property type="entry name" value="ftsY"/>
    <property type="match status" value="1"/>
</dbReference>
<dbReference type="EC" id="3.6.5.4" evidence="9"/>
<evidence type="ECO:0000256" key="5">
    <source>
        <dbReference type="ARBA" id="ARBA00023134"/>
    </source>
</evidence>
<dbReference type="Pfam" id="PF02881">
    <property type="entry name" value="SRP54_N"/>
    <property type="match status" value="1"/>
</dbReference>
<dbReference type="AlphaFoldDB" id="A0A6L5Y8A6"/>
<proteinExistence type="inferred from homology"/>
<gene>
    <name evidence="9 11" type="primary">ftsY</name>
    <name evidence="11" type="ORF">FYJ74_00455</name>
</gene>
<accession>A0A6L5Y8A6</accession>
<comment type="caution">
    <text evidence="9">Lacks conserved residue(s) required for the propagation of feature annotation.</text>
</comment>
<dbReference type="InterPro" id="IPR004390">
    <property type="entry name" value="SR_rcpt_FtsY"/>
</dbReference>
<dbReference type="InterPro" id="IPR013822">
    <property type="entry name" value="Signal_recog_particl_SRP54_hlx"/>
</dbReference>
<keyword evidence="3 9" id="KW-0547">Nucleotide-binding</keyword>
<evidence type="ECO:0000256" key="9">
    <source>
        <dbReference type="HAMAP-Rule" id="MF_00920"/>
    </source>
</evidence>
<dbReference type="EMBL" id="VUNH01000001">
    <property type="protein sequence ID" value="MST54529.1"/>
    <property type="molecule type" value="Genomic_DNA"/>
</dbReference>
<dbReference type="SUPFAM" id="SSF47364">
    <property type="entry name" value="Domain of the SRP/SRP receptor G-proteins"/>
    <property type="match status" value="1"/>
</dbReference>
<reference evidence="11 12" key="1">
    <citation type="submission" date="2019-08" db="EMBL/GenBank/DDBJ databases">
        <title>In-depth cultivation of the pig gut microbiome towards novel bacterial diversity and tailored functional studies.</title>
        <authorList>
            <person name="Wylensek D."/>
            <person name="Hitch T.C.A."/>
            <person name="Clavel T."/>
        </authorList>
    </citation>
    <scope>NUCLEOTIDE SEQUENCE [LARGE SCALE GENOMIC DNA]</scope>
    <source>
        <strain evidence="11 12">SM-530-WT-4B</strain>
    </source>
</reference>
<organism evidence="11 12">
    <name type="scientific">Pyramidobacter porci</name>
    <dbReference type="NCBI Taxonomy" id="2605789"/>
    <lineage>
        <taxon>Bacteria</taxon>
        <taxon>Thermotogati</taxon>
        <taxon>Synergistota</taxon>
        <taxon>Synergistia</taxon>
        <taxon>Synergistales</taxon>
        <taxon>Dethiosulfovibrionaceae</taxon>
        <taxon>Pyramidobacter</taxon>
    </lineage>
</organism>
<dbReference type="GO" id="GO:0005886">
    <property type="term" value="C:plasma membrane"/>
    <property type="evidence" value="ECO:0007669"/>
    <property type="project" value="UniProtKB-SubCell"/>
</dbReference>
<dbReference type="SMART" id="SM00382">
    <property type="entry name" value="AAA"/>
    <property type="match status" value="1"/>
</dbReference>
<dbReference type="InterPro" id="IPR027417">
    <property type="entry name" value="P-loop_NTPase"/>
</dbReference>
<keyword evidence="5 9" id="KW-0342">GTP-binding</keyword>
<dbReference type="SUPFAM" id="SSF52540">
    <property type="entry name" value="P-loop containing nucleoside triphosphate hydrolases"/>
    <property type="match status" value="1"/>
</dbReference>
<dbReference type="InterPro" id="IPR042101">
    <property type="entry name" value="SRP54_N_sf"/>
</dbReference>
<dbReference type="GO" id="GO:0005525">
    <property type="term" value="F:GTP binding"/>
    <property type="evidence" value="ECO:0007669"/>
    <property type="project" value="UniProtKB-UniRule"/>
</dbReference>
<keyword evidence="1 9" id="KW-1003">Cell membrane</keyword>
<dbReference type="FunFam" id="3.40.50.300:FF:000053">
    <property type="entry name" value="Signal recognition particle receptor FtsY"/>
    <property type="match status" value="1"/>
</dbReference>
<keyword evidence="6 9" id="KW-0472">Membrane</keyword>